<dbReference type="EMBL" id="AP014521">
    <property type="protein sequence ID" value="BAP58521.1"/>
    <property type="molecule type" value="Genomic_DNA"/>
</dbReference>
<keyword evidence="2" id="KW-0378">Hydrolase</keyword>
<keyword evidence="1" id="KW-0812">Transmembrane</keyword>
<feature type="transmembrane region" description="Helical" evidence="1">
    <location>
        <begin position="68"/>
        <end position="86"/>
    </location>
</feature>
<name>A0A090BWF6_9ENTR</name>
<feature type="transmembrane region" description="Helical" evidence="1">
    <location>
        <begin position="173"/>
        <end position="196"/>
    </location>
</feature>
<dbReference type="InterPro" id="IPR007404">
    <property type="entry name" value="YdjM-like"/>
</dbReference>
<dbReference type="PANTHER" id="PTHR35531:SF1">
    <property type="entry name" value="INNER MEMBRANE PROTEIN YBCI-RELATED"/>
    <property type="match status" value="1"/>
</dbReference>
<dbReference type="HOGENOM" id="CLU_097802_2_0_6"/>
<sequence>MTSNGHVFFSLATIIFVKRAELTKSIENADFWHLVFASFLTCLLPDIDHTQSFIGKKLKFLSKSISRIFGHRGFTHSLFCLLNIFILQKIITNLSIIPYDIGQGFFLGYLSHILADSFTPHGVKLFWPLKYRFRIPFLKNYKNYQSEKIFCILIISYVTWYPMKYSLYYHNRWLKFVIFFIKTKIFYLKYLITLYFST</sequence>
<dbReference type="InterPro" id="IPR016956">
    <property type="entry name" value="YdjM"/>
</dbReference>
<dbReference type="Pfam" id="PF04307">
    <property type="entry name" value="YdjM"/>
    <property type="match status" value="1"/>
</dbReference>
<protein>
    <submittedName>
        <fullName evidence="2">Membrane-bound metal-dependent hydrolase</fullName>
    </submittedName>
</protein>
<dbReference type="KEGG" id="sbw:TGUWTKB_2770"/>
<keyword evidence="1" id="KW-0472">Membrane</keyword>
<evidence type="ECO:0000313" key="2">
    <source>
        <dbReference type="EMBL" id="BAP58521.1"/>
    </source>
</evidence>
<dbReference type="PANTHER" id="PTHR35531">
    <property type="entry name" value="INNER MEMBRANE PROTEIN YBCI-RELATED"/>
    <property type="match status" value="1"/>
</dbReference>
<dbReference type="GO" id="GO:0016787">
    <property type="term" value="F:hydrolase activity"/>
    <property type="evidence" value="ECO:0007669"/>
    <property type="project" value="UniProtKB-KW"/>
</dbReference>
<reference evidence="3" key="1">
    <citation type="submission" date="2013-11" db="EMBL/GenBank/DDBJ databases">
        <title>Symbiont-containing voluminous jelly as an extraordinary maternal gift for overwintering insect nymphs.</title>
        <authorList>
            <person name="Kaiwa N."/>
            <person name="Hosokawa T."/>
            <person name="Nikoh N."/>
            <person name="Meng X.Y."/>
            <person name="Tanahashi M."/>
            <person name="Moriyama M."/>
            <person name="Maeda T."/>
            <person name="Yamaguchi K."/>
            <person name="Shigenobu S."/>
            <person name="Ito M."/>
            <person name="Fukatsu T."/>
        </authorList>
    </citation>
    <scope>NUCLEOTIDE SEQUENCE [LARGE SCALE GENOMIC DNA]</scope>
    <source>
        <strain evidence="3">UwTKB</strain>
    </source>
</reference>
<proteinExistence type="predicted"/>
<dbReference type="Proteomes" id="UP000031627">
    <property type="component" value="Chromosome"/>
</dbReference>
<reference evidence="2 3" key="2">
    <citation type="journal article" date="2014" name="Curr. Biol.">
        <title>Symbiont-Supplemented Maternal Investment Underpinning Host's Ecological Adaptation.</title>
        <authorList>
            <person name="Kaiwa N."/>
            <person name="Hosokawa T."/>
            <person name="Nikoh N."/>
            <person name="Tanahashi M."/>
            <person name="Moriyama M."/>
            <person name="Meng X.Y."/>
            <person name="Maeda T."/>
            <person name="Yamaguchi K."/>
            <person name="Shigenobu S."/>
            <person name="Ito M."/>
            <person name="Fukatsu T."/>
        </authorList>
    </citation>
    <scope>NUCLEOTIDE SEQUENCE [LARGE SCALE GENOMIC DNA]</scope>
    <source>
        <strain evidence="2 3">UwTKB</strain>
    </source>
</reference>
<keyword evidence="1" id="KW-1133">Transmembrane helix</keyword>
<dbReference type="OrthoDB" id="5459053at2"/>
<dbReference type="AlphaFoldDB" id="A0A090BWF6"/>
<gene>
    <name evidence="2" type="primary">ydjM</name>
    <name evidence="2" type="ORF">TGUWTKB_2770</name>
</gene>
<organism evidence="2 3">
    <name type="scientific">Candidatus Tachikawaea gelatinosa</name>
    <dbReference type="NCBI Taxonomy" id="1410383"/>
    <lineage>
        <taxon>Bacteria</taxon>
        <taxon>Pseudomonadati</taxon>
        <taxon>Pseudomonadota</taxon>
        <taxon>Gammaproteobacteria</taxon>
        <taxon>Enterobacterales</taxon>
        <taxon>Enterobacteriaceae</taxon>
        <taxon>Candidatus Tachikawaea</taxon>
    </lineage>
</organism>
<dbReference type="RefSeq" id="WP_052459540.1">
    <property type="nucleotide sequence ID" value="NZ_AP014521.1"/>
</dbReference>
<accession>A0A090BWF6</accession>
<keyword evidence="3" id="KW-1185">Reference proteome</keyword>
<dbReference type="NCBIfam" id="NF008651">
    <property type="entry name" value="PRK11648.1"/>
    <property type="match status" value="1"/>
</dbReference>
<evidence type="ECO:0000313" key="3">
    <source>
        <dbReference type="Proteomes" id="UP000031627"/>
    </source>
</evidence>
<dbReference type="PIRSF" id="PIRSF030780">
    <property type="entry name" value="Md_memb_hyd_prd"/>
    <property type="match status" value="1"/>
</dbReference>
<dbReference type="STRING" id="1410383.TGUWTKB_2770"/>
<evidence type="ECO:0000256" key="1">
    <source>
        <dbReference type="SAM" id="Phobius"/>
    </source>
</evidence>